<dbReference type="SUPFAM" id="SSF116734">
    <property type="entry name" value="DNA methylase specificity domain"/>
    <property type="match status" value="2"/>
</dbReference>
<dbReference type="EMBL" id="FNJK01000002">
    <property type="protein sequence ID" value="SDO84014.1"/>
    <property type="molecule type" value="Genomic_DNA"/>
</dbReference>
<evidence type="ECO:0000256" key="2">
    <source>
        <dbReference type="ARBA" id="ARBA00022747"/>
    </source>
</evidence>
<evidence type="ECO:0000259" key="4">
    <source>
        <dbReference type="Pfam" id="PF01420"/>
    </source>
</evidence>
<accession>A0A1H0MUF8</accession>
<dbReference type="InterPro" id="IPR044946">
    <property type="entry name" value="Restrct_endonuc_typeI_TRD_sf"/>
</dbReference>
<dbReference type="InterPro" id="IPR052021">
    <property type="entry name" value="Type-I_RS_S_subunit"/>
</dbReference>
<reference evidence="5 6" key="1">
    <citation type="submission" date="2016-10" db="EMBL/GenBank/DDBJ databases">
        <authorList>
            <person name="de Groot N.N."/>
        </authorList>
    </citation>
    <scope>NUCLEOTIDE SEQUENCE [LARGE SCALE GENOMIC DNA]</scope>
    <source>
        <strain evidence="5 6">Sb04</strain>
    </source>
</reference>
<dbReference type="Gene3D" id="3.90.220.20">
    <property type="entry name" value="DNA methylase specificity domains"/>
    <property type="match status" value="2"/>
</dbReference>
<dbReference type="Pfam" id="PF01420">
    <property type="entry name" value="Methylase_S"/>
    <property type="match status" value="2"/>
</dbReference>
<proteinExistence type="inferred from homology"/>
<sequence>MTNKVPNIRFKGFTDDWEQRKLGELVTFSKGSGYSKGDLLEEGTPIILYGRLYTKYETVISNVDTFVEPKEKSVFSKGGEVIVPGSGETAEDISIASVVEESGVLLGGDLNIITPPKEINSAFLAISISNGQPHKDMAKMAQGKSVVHLHNSDLAKIDFPFPIYEEQCRISNQFAELDHLITLHQRKCEQTKELKKFMLQKMFPKKGEKNPEIRFPGFTDDWEQRKLSELYNKNTEKNEELISYDKTISIATMTYKNSGNGASDKSLKTYKVLRVGDLAFEGHTNKKFKYGRFVLNDIGTGIMSPRFSTLRPIQRMPISFWKYYIHYEPIMQKILVNSTKAGTMMNELVIPEFLKQSILVPSMNEQQKIGEYFSNLDNLITLHQRKCEQLKELKKFMLQNMFPKKG</sequence>
<feature type="domain" description="Type I restriction modification DNA specificity" evidence="4">
    <location>
        <begin position="15"/>
        <end position="189"/>
    </location>
</feature>
<dbReference type="RefSeq" id="WP_074482215.1">
    <property type="nucleotide sequence ID" value="NZ_FNJK01000002.1"/>
</dbReference>
<evidence type="ECO:0000313" key="5">
    <source>
        <dbReference type="EMBL" id="SDO84014.1"/>
    </source>
</evidence>
<dbReference type="PANTHER" id="PTHR30408">
    <property type="entry name" value="TYPE-1 RESTRICTION ENZYME ECOKI SPECIFICITY PROTEIN"/>
    <property type="match status" value="1"/>
</dbReference>
<organism evidence="5 6">
    <name type="scientific">Streptococcus equinus</name>
    <name type="common">Streptococcus bovis</name>
    <dbReference type="NCBI Taxonomy" id="1335"/>
    <lineage>
        <taxon>Bacteria</taxon>
        <taxon>Bacillati</taxon>
        <taxon>Bacillota</taxon>
        <taxon>Bacilli</taxon>
        <taxon>Lactobacillales</taxon>
        <taxon>Streptococcaceae</taxon>
        <taxon>Streptococcus</taxon>
    </lineage>
</organism>
<protein>
    <submittedName>
        <fullName evidence="5">Type I restriction enzyme, S subunit</fullName>
    </submittedName>
</protein>
<feature type="domain" description="Type I restriction modification DNA specificity" evidence="4">
    <location>
        <begin position="220"/>
        <end position="391"/>
    </location>
</feature>
<evidence type="ECO:0000256" key="1">
    <source>
        <dbReference type="ARBA" id="ARBA00010923"/>
    </source>
</evidence>
<dbReference type="Proteomes" id="UP000183816">
    <property type="component" value="Unassembled WGS sequence"/>
</dbReference>
<dbReference type="InterPro" id="IPR000055">
    <property type="entry name" value="Restrct_endonuc_typeI_TRD"/>
</dbReference>
<name>A0A1H0MUF8_STREI</name>
<evidence type="ECO:0000313" key="6">
    <source>
        <dbReference type="Proteomes" id="UP000183816"/>
    </source>
</evidence>
<dbReference type="OrthoDB" id="9795776at2"/>
<evidence type="ECO:0000256" key="3">
    <source>
        <dbReference type="ARBA" id="ARBA00023125"/>
    </source>
</evidence>
<dbReference type="GO" id="GO:0009307">
    <property type="term" value="P:DNA restriction-modification system"/>
    <property type="evidence" value="ECO:0007669"/>
    <property type="project" value="UniProtKB-KW"/>
</dbReference>
<keyword evidence="3" id="KW-0238">DNA-binding</keyword>
<dbReference type="Gene3D" id="1.10.287.1120">
    <property type="entry name" value="Bipartite methylase S protein"/>
    <property type="match status" value="1"/>
</dbReference>
<gene>
    <name evidence="5" type="ORF">SAMN05216347_102481</name>
</gene>
<comment type="similarity">
    <text evidence="1">Belongs to the type-I restriction system S methylase family.</text>
</comment>
<keyword evidence="2" id="KW-0680">Restriction system</keyword>
<dbReference type="PANTHER" id="PTHR30408:SF12">
    <property type="entry name" value="TYPE I RESTRICTION ENZYME MJAVIII SPECIFICITY SUBUNIT"/>
    <property type="match status" value="1"/>
</dbReference>
<dbReference type="AlphaFoldDB" id="A0A1H0MUF8"/>
<dbReference type="GO" id="GO:0003677">
    <property type="term" value="F:DNA binding"/>
    <property type="evidence" value="ECO:0007669"/>
    <property type="project" value="UniProtKB-KW"/>
</dbReference>